<dbReference type="AlphaFoldDB" id="A0A1U9MB58"/>
<keyword evidence="1" id="KW-0378">Hydrolase</keyword>
<organism evidence="1 2">
    <name type="scientific">Bartonella apihabitans</name>
    <dbReference type="NCBI Taxonomy" id="2750929"/>
    <lineage>
        <taxon>Bacteria</taxon>
        <taxon>Pseudomonadati</taxon>
        <taxon>Pseudomonadota</taxon>
        <taxon>Alphaproteobacteria</taxon>
        <taxon>Hyphomicrobiales</taxon>
        <taxon>Bartonellaceae</taxon>
        <taxon>Bartonella</taxon>
    </lineage>
</organism>
<accession>A0A1U9MB58</accession>
<dbReference type="KEGG" id="bapa:BBC0178_012750"/>
<dbReference type="GO" id="GO:0016787">
    <property type="term" value="F:hydrolase activity"/>
    <property type="evidence" value="ECO:0007669"/>
    <property type="project" value="UniProtKB-KW"/>
</dbReference>
<sequence>MRHGEAEIGKKLEKDIDRPLSEKGRFGAKIIGTILPDYVSGPLTIICSPAQRTRQTLDALCLKSSISLKFIDKLYYGNFDDYISLITTISQDGVPLLVIGHNPAISQVVTQLNSNCLPVASRPRFLQPANLALFDFPIAKNRISIGRGNFIALLKP</sequence>
<dbReference type="SUPFAM" id="SSF53254">
    <property type="entry name" value="Phosphoglycerate mutase-like"/>
    <property type="match status" value="1"/>
</dbReference>
<proteinExistence type="predicted"/>
<protein>
    <submittedName>
        <fullName evidence="1">Phosphohistidine phosphatase</fullName>
        <ecNumber evidence="1">3.1.3.-</ecNumber>
    </submittedName>
</protein>
<gene>
    <name evidence="1" type="ORF">BBC0178_012750</name>
</gene>
<reference evidence="1 2" key="1">
    <citation type="submission" date="2016-11" db="EMBL/GenBank/DDBJ databases">
        <title>Comparative genomics of Bartonella apis.</title>
        <authorList>
            <person name="Engel P."/>
        </authorList>
    </citation>
    <scope>NUCLEOTIDE SEQUENCE [LARGE SCALE GENOMIC DNA]</scope>
    <source>
        <strain evidence="1 2">BBC0178</strain>
    </source>
</reference>
<name>A0A1U9MB58_9HYPH</name>
<dbReference type="Pfam" id="PF00300">
    <property type="entry name" value="His_Phos_1"/>
    <property type="match status" value="1"/>
</dbReference>
<evidence type="ECO:0000313" key="1">
    <source>
        <dbReference type="EMBL" id="AQT42742.1"/>
    </source>
</evidence>
<dbReference type="Proteomes" id="UP000189660">
    <property type="component" value="Chromosome"/>
</dbReference>
<dbReference type="CDD" id="cd07067">
    <property type="entry name" value="HP_PGM_like"/>
    <property type="match status" value="1"/>
</dbReference>
<dbReference type="EC" id="3.1.3.-" evidence="1"/>
<dbReference type="Gene3D" id="3.40.50.1240">
    <property type="entry name" value="Phosphoglycerate mutase-like"/>
    <property type="match status" value="1"/>
</dbReference>
<evidence type="ECO:0000313" key="2">
    <source>
        <dbReference type="Proteomes" id="UP000189660"/>
    </source>
</evidence>
<dbReference type="EMBL" id="CP015820">
    <property type="protein sequence ID" value="AQT42742.1"/>
    <property type="molecule type" value="Genomic_DNA"/>
</dbReference>
<dbReference type="InterPro" id="IPR029033">
    <property type="entry name" value="His_PPase_superfam"/>
</dbReference>
<keyword evidence="2" id="KW-1185">Reference proteome</keyword>
<dbReference type="InterPro" id="IPR013078">
    <property type="entry name" value="His_Pase_superF_clade-1"/>
</dbReference>